<dbReference type="InterPro" id="IPR001781">
    <property type="entry name" value="Znf_LIM"/>
</dbReference>
<evidence type="ECO:0000256" key="4">
    <source>
        <dbReference type="PROSITE-ProRule" id="PRU00125"/>
    </source>
</evidence>
<dbReference type="GO" id="GO:0046872">
    <property type="term" value="F:metal ion binding"/>
    <property type="evidence" value="ECO:0007669"/>
    <property type="project" value="UniProtKB-KW"/>
</dbReference>
<proteinExistence type="predicted"/>
<dbReference type="Gene3D" id="2.10.110.10">
    <property type="entry name" value="Cysteine Rich Protein"/>
    <property type="match status" value="1"/>
</dbReference>
<keyword evidence="3 4" id="KW-0440">LIM domain</keyword>
<reference evidence="7" key="3">
    <citation type="submission" date="2019-08" db="EMBL/GenBank/DDBJ databases">
        <authorList>
            <consortium name="Photinus pyralis genome working group"/>
            <person name="Fallon T.R."/>
            <person name="Sander Lower S.E."/>
            <person name="Weng J.-K."/>
        </authorList>
    </citation>
    <scope>NUCLEOTIDE SEQUENCE</scope>
    <source>
        <strain evidence="7">1611_PpyrPB1</strain>
        <tissue evidence="7">Whole body</tissue>
    </source>
</reference>
<keyword evidence="1 4" id="KW-0479">Metal-binding</keyword>
<dbReference type="SUPFAM" id="SSF57716">
    <property type="entry name" value="Glucocorticoid receptor-like (DNA-binding domain)"/>
    <property type="match status" value="1"/>
</dbReference>
<evidence type="ECO:0000256" key="2">
    <source>
        <dbReference type="ARBA" id="ARBA00022833"/>
    </source>
</evidence>
<dbReference type="EMBL" id="GEZM01087372">
    <property type="protein sequence ID" value="JAV58734.1"/>
    <property type="molecule type" value="Transcribed_RNA"/>
</dbReference>
<reference evidence="7 8" key="2">
    <citation type="journal article" date="2018" name="Elife">
        <title>Firefly genomes illuminate parallel origins of bioluminescence in beetles.</title>
        <authorList>
            <person name="Fallon T.R."/>
            <person name="Lower S.E."/>
            <person name="Chang C.H."/>
            <person name="Bessho-Uehara M."/>
            <person name="Martin G.J."/>
            <person name="Bewick A.J."/>
            <person name="Behringer M."/>
            <person name="Debat H.J."/>
            <person name="Wong I."/>
            <person name="Day J.C."/>
            <person name="Suvorov A."/>
            <person name="Silva C.J."/>
            <person name="Stanger-Hall K.F."/>
            <person name="Hall D.W."/>
            <person name="Schmitz R.J."/>
            <person name="Nelson D.R."/>
            <person name="Lewis S.M."/>
            <person name="Shigenobu S."/>
            <person name="Bybee S.M."/>
            <person name="Larracuente A.M."/>
            <person name="Oba Y."/>
            <person name="Weng J.K."/>
        </authorList>
    </citation>
    <scope>NUCLEOTIDE SEQUENCE [LARGE SCALE GENOMIC DNA]</scope>
    <source>
        <strain evidence="7">1611_PpyrPB1</strain>
        <tissue evidence="7">Whole body</tissue>
    </source>
</reference>
<name>A0A1Y1KBH0_PHOPY</name>
<evidence type="ECO:0000313" key="8">
    <source>
        <dbReference type="Proteomes" id="UP000327044"/>
    </source>
</evidence>
<reference evidence="6" key="1">
    <citation type="journal article" date="2016" name="Sci. Rep.">
        <title>Molecular characterization of firefly nuptial gifts: a multi-omics approach sheds light on postcopulatory sexual selection.</title>
        <authorList>
            <person name="Al-Wathiqui N."/>
            <person name="Fallon T.R."/>
            <person name="South A."/>
            <person name="Weng J.K."/>
            <person name="Lewis S.M."/>
        </authorList>
    </citation>
    <scope>NUCLEOTIDE SEQUENCE</scope>
</reference>
<gene>
    <name evidence="7" type="ORF">PPYR_02740</name>
</gene>
<evidence type="ECO:0000256" key="1">
    <source>
        <dbReference type="ARBA" id="ARBA00022723"/>
    </source>
</evidence>
<evidence type="ECO:0000313" key="6">
    <source>
        <dbReference type="EMBL" id="JAV58734.1"/>
    </source>
</evidence>
<organism evidence="6">
    <name type="scientific">Photinus pyralis</name>
    <name type="common">Common eastern firefly</name>
    <name type="synonym">Lampyris pyralis</name>
    <dbReference type="NCBI Taxonomy" id="7054"/>
    <lineage>
        <taxon>Eukaryota</taxon>
        <taxon>Metazoa</taxon>
        <taxon>Ecdysozoa</taxon>
        <taxon>Arthropoda</taxon>
        <taxon>Hexapoda</taxon>
        <taxon>Insecta</taxon>
        <taxon>Pterygota</taxon>
        <taxon>Neoptera</taxon>
        <taxon>Endopterygota</taxon>
        <taxon>Coleoptera</taxon>
        <taxon>Polyphaga</taxon>
        <taxon>Elateriformia</taxon>
        <taxon>Elateroidea</taxon>
        <taxon>Lampyridae</taxon>
        <taxon>Lampyrinae</taxon>
        <taxon>Photinus</taxon>
    </lineage>
</organism>
<protein>
    <recommendedName>
        <fullName evidence="5">LIM zinc-binding domain-containing protein</fullName>
    </recommendedName>
</protein>
<dbReference type="PROSITE" id="PS00478">
    <property type="entry name" value="LIM_DOMAIN_1"/>
    <property type="match status" value="1"/>
</dbReference>
<accession>A0A1Y1KBH0</accession>
<evidence type="ECO:0000313" key="7">
    <source>
        <dbReference type="EMBL" id="KAB0790940.1"/>
    </source>
</evidence>
<keyword evidence="2 4" id="KW-0862">Zinc</keyword>
<dbReference type="EMBL" id="VVIM01000011">
    <property type="protein sequence ID" value="KAB0790940.1"/>
    <property type="molecule type" value="Genomic_DNA"/>
</dbReference>
<dbReference type="InParanoid" id="A0A1Y1KBH0"/>
<dbReference type="Proteomes" id="UP000327044">
    <property type="component" value="Unassembled WGS sequence"/>
</dbReference>
<evidence type="ECO:0000256" key="3">
    <source>
        <dbReference type="ARBA" id="ARBA00023038"/>
    </source>
</evidence>
<sequence>MPKCSCCCKPNLYCLKPACPKKTCAPCCEPVCCAPKKCAPNPCCSQVCPPVVPRETANYYNRNHRRCKCCPPPECMQPCKQVCSPCTVMEQCPPKICCDSGCDPEPCCNSPRRCIMYPPIKCCEPYPSEIICVSPNADDPPRRCCPASRSCSCAKSTNCCESFCQRCYQKVYPFERIPAAGGVFHNCCFTCHCCGMQLDIAKSYAHCGEIYCRGCYKRMYGVERYGMENYGV</sequence>
<keyword evidence="8" id="KW-1185">Reference proteome</keyword>
<dbReference type="AlphaFoldDB" id="A0A1Y1KBH0"/>
<dbReference type="SMART" id="SM00132">
    <property type="entry name" value="LIM"/>
    <property type="match status" value="1"/>
</dbReference>
<evidence type="ECO:0000259" key="5">
    <source>
        <dbReference type="PROSITE" id="PS50023"/>
    </source>
</evidence>
<dbReference type="PROSITE" id="PS50023">
    <property type="entry name" value="LIM_DOMAIN_2"/>
    <property type="match status" value="1"/>
</dbReference>
<feature type="domain" description="LIM zinc-binding" evidence="5">
    <location>
        <begin position="162"/>
        <end position="222"/>
    </location>
</feature>